<dbReference type="Proteomes" id="UP000198312">
    <property type="component" value="Chromosome"/>
</dbReference>
<feature type="domain" description="Methyltransferase type 11" evidence="1">
    <location>
        <begin position="37"/>
        <end position="129"/>
    </location>
</feature>
<dbReference type="AlphaFoldDB" id="A0A220U4Y1"/>
<dbReference type="OrthoDB" id="9772751at2"/>
<dbReference type="KEGG" id="vil:CFK37_11820"/>
<organism evidence="2 3">
    <name type="scientific">Virgibacillus phasianinus</name>
    <dbReference type="NCBI Taxonomy" id="2017483"/>
    <lineage>
        <taxon>Bacteria</taxon>
        <taxon>Bacillati</taxon>
        <taxon>Bacillota</taxon>
        <taxon>Bacilli</taxon>
        <taxon>Bacillales</taxon>
        <taxon>Bacillaceae</taxon>
        <taxon>Virgibacillus</taxon>
    </lineage>
</organism>
<evidence type="ECO:0000259" key="1">
    <source>
        <dbReference type="Pfam" id="PF08241"/>
    </source>
</evidence>
<keyword evidence="2" id="KW-0489">Methyltransferase</keyword>
<accession>A0A220U4Y1</accession>
<dbReference type="Pfam" id="PF08241">
    <property type="entry name" value="Methyltransf_11"/>
    <property type="match status" value="1"/>
</dbReference>
<proteinExistence type="predicted"/>
<dbReference type="PANTHER" id="PTHR45036">
    <property type="entry name" value="METHYLTRANSFERASE LIKE 7B"/>
    <property type="match status" value="1"/>
</dbReference>
<protein>
    <submittedName>
        <fullName evidence="2">SAM-dependent methyltransferase</fullName>
    </submittedName>
</protein>
<dbReference type="EMBL" id="CP022315">
    <property type="protein sequence ID" value="ASK62783.1"/>
    <property type="molecule type" value="Genomic_DNA"/>
</dbReference>
<sequence>MGKWFPRFYDIAMKPLENTRFKKIRARLIGKATGRVLEIGSGSGVNFSYYLNVDQVDAIEPNPLMSDLSHKSIRNSKVSIRLHQVNAEKLPFADNTFDSVVATLVFCTIPNPKQALKEIQRVCKPGAGIFIFEHVKMNQELLAKLQDALTPLWEKVCDGCHLNRDTLRLLKESGIDLGKIDYYYKGLFLAVEATNNK</sequence>
<dbReference type="InterPro" id="IPR013216">
    <property type="entry name" value="Methyltransf_11"/>
</dbReference>
<dbReference type="InterPro" id="IPR052356">
    <property type="entry name" value="Thiol_S-MT"/>
</dbReference>
<name>A0A220U4Y1_9BACI</name>
<gene>
    <name evidence="2" type="ORF">CFK37_11820</name>
</gene>
<keyword evidence="2" id="KW-0808">Transferase</keyword>
<dbReference type="Gene3D" id="3.40.50.150">
    <property type="entry name" value="Vaccinia Virus protein VP39"/>
    <property type="match status" value="1"/>
</dbReference>
<evidence type="ECO:0000313" key="3">
    <source>
        <dbReference type="Proteomes" id="UP000198312"/>
    </source>
</evidence>
<keyword evidence="3" id="KW-1185">Reference proteome</keyword>
<dbReference type="RefSeq" id="WP_089062042.1">
    <property type="nucleotide sequence ID" value="NZ_CP022315.1"/>
</dbReference>
<dbReference type="GO" id="GO:0032259">
    <property type="term" value="P:methylation"/>
    <property type="evidence" value="ECO:0007669"/>
    <property type="project" value="UniProtKB-KW"/>
</dbReference>
<dbReference type="CDD" id="cd02440">
    <property type="entry name" value="AdoMet_MTases"/>
    <property type="match status" value="1"/>
</dbReference>
<dbReference type="InterPro" id="IPR029063">
    <property type="entry name" value="SAM-dependent_MTases_sf"/>
</dbReference>
<dbReference type="GO" id="GO:0008757">
    <property type="term" value="F:S-adenosylmethionine-dependent methyltransferase activity"/>
    <property type="evidence" value="ECO:0007669"/>
    <property type="project" value="InterPro"/>
</dbReference>
<dbReference type="PANTHER" id="PTHR45036:SF1">
    <property type="entry name" value="METHYLTRANSFERASE LIKE 7A"/>
    <property type="match status" value="1"/>
</dbReference>
<evidence type="ECO:0000313" key="2">
    <source>
        <dbReference type="EMBL" id="ASK62783.1"/>
    </source>
</evidence>
<reference evidence="2 3" key="1">
    <citation type="submission" date="2017-07" db="EMBL/GenBank/DDBJ databases">
        <title>Virgibacillus sp. LM2416.</title>
        <authorList>
            <person name="Tak E.J."/>
            <person name="Bae J.-W."/>
        </authorList>
    </citation>
    <scope>NUCLEOTIDE SEQUENCE [LARGE SCALE GENOMIC DNA]</scope>
    <source>
        <strain evidence="2 3">LM2416</strain>
    </source>
</reference>
<dbReference type="SUPFAM" id="SSF53335">
    <property type="entry name" value="S-adenosyl-L-methionine-dependent methyltransferases"/>
    <property type="match status" value="1"/>
</dbReference>